<dbReference type="EMBL" id="FOUM01000041">
    <property type="protein sequence ID" value="SFN65682.1"/>
    <property type="molecule type" value="Genomic_DNA"/>
</dbReference>
<keyword evidence="13" id="KW-1185">Reference proteome</keyword>
<keyword evidence="4" id="KW-0472">Membrane</keyword>
<dbReference type="InterPro" id="IPR033985">
    <property type="entry name" value="SusD-like_N"/>
</dbReference>
<dbReference type="EMBL" id="WDES01000050">
    <property type="protein sequence ID" value="KAB6082348.1"/>
    <property type="molecule type" value="Genomic_DNA"/>
</dbReference>
<keyword evidence="5" id="KW-0998">Cell outer membrane</keyword>
<dbReference type="Gene3D" id="1.25.40.390">
    <property type="match status" value="2"/>
</dbReference>
<evidence type="ECO:0000259" key="7">
    <source>
        <dbReference type="Pfam" id="PF14322"/>
    </source>
</evidence>
<evidence type="ECO:0000313" key="10">
    <source>
        <dbReference type="EMBL" id="SFN65682.1"/>
    </source>
</evidence>
<dbReference type="EMBL" id="QROC01000027">
    <property type="protein sequence ID" value="RHK92395.1"/>
    <property type="molecule type" value="Genomic_DNA"/>
</dbReference>
<dbReference type="GO" id="GO:0009279">
    <property type="term" value="C:cell outer membrane"/>
    <property type="evidence" value="ECO:0007669"/>
    <property type="project" value="UniProtKB-SubCell"/>
</dbReference>
<dbReference type="Pfam" id="PF07980">
    <property type="entry name" value="SusD_RagB"/>
    <property type="match status" value="1"/>
</dbReference>
<dbReference type="RefSeq" id="WP_008641618.1">
    <property type="nucleotide sequence ID" value="NZ_JAJCKN010000059.1"/>
</dbReference>
<dbReference type="Proteomes" id="UP000183766">
    <property type="component" value="Unassembled WGS sequence"/>
</dbReference>
<evidence type="ECO:0000256" key="5">
    <source>
        <dbReference type="ARBA" id="ARBA00023237"/>
    </source>
</evidence>
<accession>A0A1I5ATG6</accession>
<dbReference type="AlphaFoldDB" id="A0A1I5ATG6"/>
<reference evidence="9 12" key="2">
    <citation type="submission" date="2018-08" db="EMBL/GenBank/DDBJ databases">
        <title>A genome reference for cultivated species of the human gut microbiota.</title>
        <authorList>
            <person name="Zou Y."/>
            <person name="Xue W."/>
            <person name="Luo G."/>
        </authorList>
    </citation>
    <scope>NUCLEOTIDE SEQUENCE [LARGE SCALE GENOMIC DNA]</scope>
    <source>
        <strain evidence="9 12">AF39-6AC</strain>
    </source>
</reference>
<organism evidence="10 11">
    <name type="scientific">Bacteroides xylanisolvens</name>
    <dbReference type="NCBI Taxonomy" id="371601"/>
    <lineage>
        <taxon>Bacteria</taxon>
        <taxon>Pseudomonadati</taxon>
        <taxon>Bacteroidota</taxon>
        <taxon>Bacteroidia</taxon>
        <taxon>Bacteroidales</taxon>
        <taxon>Bacteroidaceae</taxon>
        <taxon>Bacteroides</taxon>
    </lineage>
</organism>
<comment type="subcellular location">
    <subcellularLocation>
        <location evidence="1">Cell outer membrane</location>
    </subcellularLocation>
</comment>
<evidence type="ECO:0000256" key="3">
    <source>
        <dbReference type="ARBA" id="ARBA00022729"/>
    </source>
</evidence>
<evidence type="ECO:0000313" key="11">
    <source>
        <dbReference type="Proteomes" id="UP000183766"/>
    </source>
</evidence>
<keyword evidence="3" id="KW-0732">Signal</keyword>
<dbReference type="InterPro" id="IPR012944">
    <property type="entry name" value="SusD_RagB_dom"/>
</dbReference>
<name>A0A1I5ATG6_9BACE</name>
<evidence type="ECO:0000256" key="1">
    <source>
        <dbReference type="ARBA" id="ARBA00004442"/>
    </source>
</evidence>
<feature type="domain" description="RagB/SusD" evidence="6">
    <location>
        <begin position="309"/>
        <end position="486"/>
    </location>
</feature>
<dbReference type="Pfam" id="PF14322">
    <property type="entry name" value="SusD-like_3"/>
    <property type="match status" value="1"/>
</dbReference>
<comment type="similarity">
    <text evidence="2">Belongs to the SusD family.</text>
</comment>
<dbReference type="Proteomes" id="UP000435059">
    <property type="component" value="Unassembled WGS sequence"/>
</dbReference>
<dbReference type="SUPFAM" id="SSF48452">
    <property type="entry name" value="TPR-like"/>
    <property type="match status" value="1"/>
</dbReference>
<proteinExistence type="inferred from homology"/>
<reference evidence="10 11" key="1">
    <citation type="submission" date="2016-10" db="EMBL/GenBank/DDBJ databases">
        <authorList>
            <person name="de Groot N.N."/>
        </authorList>
    </citation>
    <scope>NUCLEOTIDE SEQUENCE [LARGE SCALE GENOMIC DNA]</scope>
    <source>
        <strain evidence="10 11">NLAE-zl-C202</strain>
    </source>
</reference>
<evidence type="ECO:0000313" key="13">
    <source>
        <dbReference type="Proteomes" id="UP000435059"/>
    </source>
</evidence>
<reference evidence="8 13" key="3">
    <citation type="journal article" date="2019" name="Nat. Med.">
        <title>A library of human gut bacterial isolates paired with longitudinal multiomics data enables mechanistic microbiome research.</title>
        <authorList>
            <person name="Poyet M."/>
            <person name="Groussin M."/>
            <person name="Gibbons S.M."/>
            <person name="Avila-Pacheco J."/>
            <person name="Jiang X."/>
            <person name="Kearney S.M."/>
            <person name="Perrotta A.R."/>
            <person name="Berdy B."/>
            <person name="Zhao S."/>
            <person name="Lieberman T.D."/>
            <person name="Swanson P.K."/>
            <person name="Smith M."/>
            <person name="Roesemann S."/>
            <person name="Alexander J.E."/>
            <person name="Rich S.A."/>
            <person name="Livny J."/>
            <person name="Vlamakis H."/>
            <person name="Clish C."/>
            <person name="Bullock K."/>
            <person name="Deik A."/>
            <person name="Scott J."/>
            <person name="Pierce K.A."/>
            <person name="Xavier R.J."/>
            <person name="Alm E.J."/>
        </authorList>
    </citation>
    <scope>NUCLEOTIDE SEQUENCE [LARGE SCALE GENOMIC DNA]</scope>
    <source>
        <strain evidence="8 13">BIOML-A74</strain>
    </source>
</reference>
<evidence type="ECO:0000313" key="12">
    <source>
        <dbReference type="Proteomes" id="UP000284417"/>
    </source>
</evidence>
<evidence type="ECO:0000256" key="4">
    <source>
        <dbReference type="ARBA" id="ARBA00023136"/>
    </source>
</evidence>
<feature type="domain" description="SusD-like N-terminal" evidence="7">
    <location>
        <begin position="120"/>
        <end position="234"/>
    </location>
</feature>
<evidence type="ECO:0000313" key="9">
    <source>
        <dbReference type="EMBL" id="RHK92395.1"/>
    </source>
</evidence>
<dbReference type="Proteomes" id="UP000284417">
    <property type="component" value="Unassembled WGS sequence"/>
</dbReference>
<evidence type="ECO:0000256" key="2">
    <source>
        <dbReference type="ARBA" id="ARBA00006275"/>
    </source>
</evidence>
<gene>
    <name evidence="9" type="ORF">DW042_18010</name>
    <name evidence="8" type="ORF">GA574_22360</name>
    <name evidence="10" type="ORF">SAMN05216250_14133</name>
</gene>
<protein>
    <submittedName>
        <fullName evidence="8">RagB/SusD family nutrient uptake outer membrane protein</fullName>
    </submittedName>
    <submittedName>
        <fullName evidence="10">SusD family protein</fullName>
    </submittedName>
</protein>
<evidence type="ECO:0000313" key="8">
    <source>
        <dbReference type="EMBL" id="KAB6082348.1"/>
    </source>
</evidence>
<evidence type="ECO:0000259" key="6">
    <source>
        <dbReference type="Pfam" id="PF07980"/>
    </source>
</evidence>
<dbReference type="InterPro" id="IPR011990">
    <property type="entry name" value="TPR-like_helical_dom_sf"/>
</dbReference>
<sequence length="522" mass="60383">MENEFLFESTILRKGKKKMKKIYNTLFSLGIVAMIFSSCSDWLDVRPSDEIKEEFLFETGNGYRTALNGIYRKLSTQDLYGQNLSWGIVDALGGMYNMDGVSSVGGGYAIQKISTRAFKDIELVSTTNAMWEAAWNIVANCNNLIQQVESADTTLFYKGEEERNMIWGEAIALRAYIQFDLLRLYAPAPSTNPGERTFIPYVDEYPAYVNDKQTVAYCLDHVVNDLKKAQDILKPIDEAKSFRVYDRLEYIASGEDRFLRERGYRLNYYAITALLARVYLYAGNLDMAYDEAMKIIKVQNAKRCFNFTSEYNITDKRNIKFYDDIIFTLYTTEVTDWDLEISYSSEDQPDFSQHYLCWHADKVKDVFGNEGRDDYRLLYQFEEKYWGYRTLKYHKQEEKSTGGRWGNPMLPMIRMSEVYYVAAEAICKKDLGEAREYIKKVKNGRGVSVDLSNLDENGLVDMIVNDAQRELFGEGQVFFMFKRLNRQVVNYSGSSTSVEKEPVLPTEENFVLPLPDSESNIK</sequence>